<accession>W9SMV7</accession>
<dbReference type="Proteomes" id="UP000030645">
    <property type="component" value="Unassembled WGS sequence"/>
</dbReference>
<evidence type="ECO:0000313" key="3">
    <source>
        <dbReference type="EMBL" id="EXB20712.1"/>
    </source>
</evidence>
<evidence type="ECO:0000313" key="4">
    <source>
        <dbReference type="EMBL" id="EXC60639.1"/>
    </source>
</evidence>
<reference evidence="4" key="2">
    <citation type="submission" date="2013-06" db="EMBL/GenBank/DDBJ databases">
        <title>Draft Genome Sequence of a Mulberry Tree, Morus notabilis C.K. Schn.</title>
        <authorList>
            <person name="He N."/>
            <person name="Zhao S."/>
        </authorList>
    </citation>
    <scope>NUCLEOTIDE SEQUENCE</scope>
</reference>
<feature type="region of interest" description="Disordered" evidence="1">
    <location>
        <begin position="40"/>
        <end position="64"/>
    </location>
</feature>
<evidence type="ECO:0000256" key="1">
    <source>
        <dbReference type="SAM" id="MobiDB-lite"/>
    </source>
</evidence>
<dbReference type="AlphaFoldDB" id="W9SMV7"/>
<evidence type="ECO:0000256" key="2">
    <source>
        <dbReference type="SAM" id="SignalP"/>
    </source>
</evidence>
<gene>
    <name evidence="4" type="ORF">L484_000002</name>
    <name evidence="3" type="ORF">L484_007619</name>
</gene>
<organism evidence="4 5">
    <name type="scientific">Morus notabilis</name>
    <dbReference type="NCBI Taxonomy" id="981085"/>
    <lineage>
        <taxon>Eukaryota</taxon>
        <taxon>Viridiplantae</taxon>
        <taxon>Streptophyta</taxon>
        <taxon>Embryophyta</taxon>
        <taxon>Tracheophyta</taxon>
        <taxon>Spermatophyta</taxon>
        <taxon>Magnoliopsida</taxon>
        <taxon>eudicotyledons</taxon>
        <taxon>Gunneridae</taxon>
        <taxon>Pentapetalae</taxon>
        <taxon>rosids</taxon>
        <taxon>fabids</taxon>
        <taxon>Rosales</taxon>
        <taxon>Moraceae</taxon>
        <taxon>Moreae</taxon>
        <taxon>Morus</taxon>
    </lineage>
</organism>
<feature type="chain" id="PRO_5007738060" evidence="2">
    <location>
        <begin position="19"/>
        <end position="64"/>
    </location>
</feature>
<protein>
    <submittedName>
        <fullName evidence="4">Uncharacterized protein</fullName>
    </submittedName>
</protein>
<keyword evidence="2" id="KW-0732">Signal</keyword>
<keyword evidence="5" id="KW-1185">Reference proteome</keyword>
<dbReference type="EMBL" id="KE343270">
    <property type="protein sequence ID" value="EXB20712.1"/>
    <property type="molecule type" value="Genomic_DNA"/>
</dbReference>
<dbReference type="EMBL" id="KE645285">
    <property type="protein sequence ID" value="EXC60639.1"/>
    <property type="molecule type" value="Genomic_DNA"/>
</dbReference>
<reference evidence="5" key="1">
    <citation type="submission" date="2013-01" db="EMBL/GenBank/DDBJ databases">
        <title>Draft Genome Sequence of a Mulberry Tree, Morus notabilis C.K. Schneid.</title>
        <authorList>
            <person name="He N."/>
            <person name="Zhao S."/>
        </authorList>
    </citation>
    <scope>NUCLEOTIDE SEQUENCE</scope>
</reference>
<proteinExistence type="predicted"/>
<feature type="signal peptide" evidence="2">
    <location>
        <begin position="1"/>
        <end position="18"/>
    </location>
</feature>
<sequence length="64" mass="7096">MKLFRFLLLFWILIIVLLFNPPSDDRFGRLLIIGCSAGRADPGSSLRAAGPPPPQRDAGKIPHR</sequence>
<evidence type="ECO:0000313" key="5">
    <source>
        <dbReference type="Proteomes" id="UP000030645"/>
    </source>
</evidence>
<name>W9SMV7_9ROSA</name>